<dbReference type="OrthoDB" id="2804453at2759"/>
<feature type="transmembrane region" description="Helical" evidence="2">
    <location>
        <begin position="159"/>
        <end position="180"/>
    </location>
</feature>
<feature type="region of interest" description="Disordered" evidence="1">
    <location>
        <begin position="1"/>
        <end position="33"/>
    </location>
</feature>
<name>K5UQI4_PHACS</name>
<feature type="transmembrane region" description="Helical" evidence="2">
    <location>
        <begin position="135"/>
        <end position="152"/>
    </location>
</feature>
<gene>
    <name evidence="3" type="ORF">PHACADRAFT_187439</name>
</gene>
<organism evidence="3 4">
    <name type="scientific">Phanerochaete carnosa (strain HHB-10118-sp)</name>
    <name type="common">White-rot fungus</name>
    <name type="synonym">Peniophora carnosa</name>
    <dbReference type="NCBI Taxonomy" id="650164"/>
    <lineage>
        <taxon>Eukaryota</taxon>
        <taxon>Fungi</taxon>
        <taxon>Dikarya</taxon>
        <taxon>Basidiomycota</taxon>
        <taxon>Agaricomycotina</taxon>
        <taxon>Agaricomycetes</taxon>
        <taxon>Polyporales</taxon>
        <taxon>Phanerochaetaceae</taxon>
        <taxon>Phanerochaete</taxon>
    </lineage>
</organism>
<dbReference type="GeneID" id="18910429"/>
<feature type="transmembrane region" description="Helical" evidence="2">
    <location>
        <begin position="45"/>
        <end position="69"/>
    </location>
</feature>
<evidence type="ECO:0000313" key="3">
    <source>
        <dbReference type="EMBL" id="EKM52091.1"/>
    </source>
</evidence>
<accession>K5UQI4</accession>
<keyword evidence="2" id="KW-1133">Transmembrane helix</keyword>
<keyword evidence="2" id="KW-0812">Transmembrane</keyword>
<proteinExistence type="predicted"/>
<protein>
    <submittedName>
        <fullName evidence="3">Uncharacterized protein</fullName>
    </submittedName>
</protein>
<reference evidence="3 4" key="1">
    <citation type="journal article" date="2012" name="BMC Genomics">
        <title>Comparative genomics of the white-rot fungi, Phanerochaete carnosa and P. chrysosporium, to elucidate the genetic basis of the distinct wood types they colonize.</title>
        <authorList>
            <person name="Suzuki H."/>
            <person name="MacDonald J."/>
            <person name="Syed K."/>
            <person name="Salamov A."/>
            <person name="Hori C."/>
            <person name="Aerts A."/>
            <person name="Henrissat B."/>
            <person name="Wiebenga A."/>
            <person name="vanKuyk P.A."/>
            <person name="Barry K."/>
            <person name="Lindquist E."/>
            <person name="LaButti K."/>
            <person name="Lapidus A."/>
            <person name="Lucas S."/>
            <person name="Coutinho P."/>
            <person name="Gong Y."/>
            <person name="Samejima M."/>
            <person name="Mahadevan R."/>
            <person name="Abou-Zaid M."/>
            <person name="de Vries R.P."/>
            <person name="Igarashi K."/>
            <person name="Yadav J.S."/>
            <person name="Grigoriev I.V."/>
            <person name="Master E.R."/>
        </authorList>
    </citation>
    <scope>NUCLEOTIDE SEQUENCE [LARGE SCALE GENOMIC DNA]</scope>
    <source>
        <strain evidence="3 4">HHB-10118-sp</strain>
    </source>
</reference>
<dbReference type="AlphaFoldDB" id="K5UQI4"/>
<keyword evidence="2" id="KW-0472">Membrane</keyword>
<dbReference type="RefSeq" id="XP_007399872.1">
    <property type="nucleotide sequence ID" value="XM_007399810.1"/>
</dbReference>
<sequence length="442" mass="47919">MDYYSPLEKSSYATENPRTLPLGDDTPPGRGAQTPQKAGWSVYHVHALVCIALHLFLILVHIALLVVCLGHYERAISFALTPFTLEWYSLAATTLVQVFGTIFLAILVSLTQSLAFRSDLYVRQTLTALHDKSGAWLGLGAAFTSLWAQFKLRAAIAGVMYITAYLFGVWLLHITIPTVLNVVPYNATVSTVHHTVLANATFGTDSVSAYDILLVYDQPEVPTLGLQDNMVYDVIPQVSFASGSAMVNASVYSVDCAALPSADPMLTGSRGVDLRGQPNMTWLSFSIDDTYEQGVNFSASLPYSASAIYTGQVINTDLDCSMQLLPAAYSRSTCWAPIVMLSTVAILDSAGHEAPVPGGPWKPIDPQVIVPVPYADPAEMITAVQLLACNVGITNVKVEVSVDTRTPGATTQGPQTDSTLWKNWTRPTDQELTAQLRIVCFY</sequence>
<keyword evidence="4" id="KW-1185">Reference proteome</keyword>
<evidence type="ECO:0000313" key="4">
    <source>
        <dbReference type="Proteomes" id="UP000008370"/>
    </source>
</evidence>
<feature type="transmembrane region" description="Helical" evidence="2">
    <location>
        <begin position="90"/>
        <end position="115"/>
    </location>
</feature>
<dbReference type="EMBL" id="JH930476">
    <property type="protein sequence ID" value="EKM52091.1"/>
    <property type="molecule type" value="Genomic_DNA"/>
</dbReference>
<dbReference type="HOGENOM" id="CLU_620507_0_0_1"/>
<dbReference type="KEGG" id="pco:PHACADRAFT_187439"/>
<evidence type="ECO:0000256" key="1">
    <source>
        <dbReference type="SAM" id="MobiDB-lite"/>
    </source>
</evidence>
<feature type="non-terminal residue" evidence="3">
    <location>
        <position position="1"/>
    </location>
</feature>
<dbReference type="InParanoid" id="K5UQI4"/>
<evidence type="ECO:0000256" key="2">
    <source>
        <dbReference type="SAM" id="Phobius"/>
    </source>
</evidence>
<dbReference type="Proteomes" id="UP000008370">
    <property type="component" value="Unassembled WGS sequence"/>
</dbReference>